<proteinExistence type="inferred from homology"/>
<dbReference type="GO" id="GO:0000027">
    <property type="term" value="P:ribosomal large subunit assembly"/>
    <property type="evidence" value="ECO:0007669"/>
    <property type="project" value="InterPro"/>
</dbReference>
<feature type="compositionally biased region" description="Basic and acidic residues" evidence="11">
    <location>
        <begin position="4773"/>
        <end position="4784"/>
    </location>
</feature>
<feature type="compositionally biased region" description="Polar residues" evidence="11">
    <location>
        <begin position="4929"/>
        <end position="4944"/>
    </location>
</feature>
<feature type="compositionally biased region" description="Basic and acidic residues" evidence="11">
    <location>
        <begin position="4793"/>
        <end position="4814"/>
    </location>
</feature>
<dbReference type="InterPro" id="IPR011704">
    <property type="entry name" value="ATPase_dyneun-rel_AAA"/>
</dbReference>
<evidence type="ECO:0000256" key="9">
    <source>
        <dbReference type="ARBA" id="ARBA00023242"/>
    </source>
</evidence>
<dbReference type="InterPro" id="IPR036465">
    <property type="entry name" value="vWFA_dom_sf"/>
</dbReference>
<dbReference type="InterPro" id="IPR041190">
    <property type="entry name" value="Midasin_AAA_lid_5"/>
</dbReference>
<feature type="region of interest" description="Disordered" evidence="11">
    <location>
        <begin position="4636"/>
        <end position="4664"/>
    </location>
</feature>
<dbReference type="Proteomes" id="UP001152523">
    <property type="component" value="Unassembled WGS sequence"/>
</dbReference>
<dbReference type="PROSITE" id="PS50234">
    <property type="entry name" value="VWFA"/>
    <property type="match status" value="1"/>
</dbReference>
<dbReference type="GO" id="GO:0000055">
    <property type="term" value="P:ribosomal large subunit export from nucleus"/>
    <property type="evidence" value="ECO:0007669"/>
    <property type="project" value="TreeGrafter"/>
</dbReference>
<name>A0AAV0BXX7_9ASTE</name>
<dbReference type="Gene3D" id="3.40.50.300">
    <property type="entry name" value="P-loop containing nucleotide triphosphate hydrolases"/>
    <property type="match status" value="7"/>
</dbReference>
<dbReference type="GO" id="GO:0030687">
    <property type="term" value="C:preribosome, large subunit precursor"/>
    <property type="evidence" value="ECO:0007669"/>
    <property type="project" value="TreeGrafter"/>
</dbReference>
<evidence type="ECO:0000256" key="7">
    <source>
        <dbReference type="ARBA" id="ARBA00022840"/>
    </source>
</evidence>
<keyword evidence="6 10" id="KW-0547">Nucleotide-binding</keyword>
<dbReference type="InterPro" id="IPR040848">
    <property type="entry name" value="AAA_lid_7"/>
</dbReference>
<evidence type="ECO:0000259" key="12">
    <source>
        <dbReference type="PROSITE" id="PS50234"/>
    </source>
</evidence>
<organism evidence="13 14">
    <name type="scientific">Cuscuta epithymum</name>
    <dbReference type="NCBI Taxonomy" id="186058"/>
    <lineage>
        <taxon>Eukaryota</taxon>
        <taxon>Viridiplantae</taxon>
        <taxon>Streptophyta</taxon>
        <taxon>Embryophyta</taxon>
        <taxon>Tracheophyta</taxon>
        <taxon>Spermatophyta</taxon>
        <taxon>Magnoliopsida</taxon>
        <taxon>eudicotyledons</taxon>
        <taxon>Gunneridae</taxon>
        <taxon>Pentapetalae</taxon>
        <taxon>asterids</taxon>
        <taxon>lamiids</taxon>
        <taxon>Solanales</taxon>
        <taxon>Convolvulaceae</taxon>
        <taxon>Cuscuteae</taxon>
        <taxon>Cuscuta</taxon>
        <taxon>Cuscuta subgen. Cuscuta</taxon>
    </lineage>
</organism>
<reference evidence="13" key="1">
    <citation type="submission" date="2022-07" db="EMBL/GenBank/DDBJ databases">
        <authorList>
            <person name="Macas J."/>
            <person name="Novak P."/>
            <person name="Neumann P."/>
        </authorList>
    </citation>
    <scope>NUCLEOTIDE SEQUENCE</scope>
</reference>
<comment type="similarity">
    <text evidence="4 10">Belongs to the midasin family.</text>
</comment>
<dbReference type="SUPFAM" id="SSF53300">
    <property type="entry name" value="vWA-like"/>
    <property type="match status" value="1"/>
</dbReference>
<evidence type="ECO:0000256" key="11">
    <source>
        <dbReference type="SAM" id="MobiDB-lite"/>
    </source>
</evidence>
<accession>A0AAV0BXX7</accession>
<dbReference type="FunFam" id="3.40.50.300:FF:000582">
    <property type="entry name" value="Midasin"/>
    <property type="match status" value="1"/>
</dbReference>
<feature type="domain" description="VWFA" evidence="12">
    <location>
        <begin position="5288"/>
        <end position="5488"/>
    </location>
</feature>
<protein>
    <recommendedName>
        <fullName evidence="5 10">Midasin</fullName>
    </recommendedName>
</protein>
<evidence type="ECO:0000256" key="5">
    <source>
        <dbReference type="ARBA" id="ARBA00017143"/>
    </source>
</evidence>
<dbReference type="PROSITE" id="PS00675">
    <property type="entry name" value="SIGMA54_INTERACT_1"/>
    <property type="match status" value="1"/>
</dbReference>
<comment type="caution">
    <text evidence="13">The sequence shown here is derived from an EMBL/GenBank/DDBJ whole genome shotgun (WGS) entry which is preliminary data.</text>
</comment>
<dbReference type="InterPro" id="IPR027417">
    <property type="entry name" value="P-loop_NTPase"/>
</dbReference>
<feature type="compositionally biased region" description="Acidic residues" evidence="11">
    <location>
        <begin position="4815"/>
        <end position="4824"/>
    </location>
</feature>
<dbReference type="GO" id="GO:0005524">
    <property type="term" value="F:ATP binding"/>
    <property type="evidence" value="ECO:0007669"/>
    <property type="project" value="UniProtKB-KW"/>
</dbReference>
<evidence type="ECO:0000313" key="13">
    <source>
        <dbReference type="EMBL" id="CAH9055993.1"/>
    </source>
</evidence>
<feature type="compositionally biased region" description="Acidic residues" evidence="11">
    <location>
        <begin position="4841"/>
        <end position="4862"/>
    </location>
</feature>
<keyword evidence="8 10" id="KW-0143">Chaperone</keyword>
<feature type="region of interest" description="Disordered" evidence="11">
    <location>
        <begin position="5146"/>
        <end position="5166"/>
    </location>
</feature>
<evidence type="ECO:0000256" key="4">
    <source>
        <dbReference type="ARBA" id="ARBA00007188"/>
    </source>
</evidence>
<evidence type="ECO:0000256" key="8">
    <source>
        <dbReference type="ARBA" id="ARBA00023186"/>
    </source>
</evidence>
<feature type="compositionally biased region" description="Polar residues" evidence="11">
    <location>
        <begin position="4997"/>
        <end position="5029"/>
    </location>
</feature>
<dbReference type="FunFam" id="3.40.50.300:FF:001368">
    <property type="entry name" value="Midasin"/>
    <property type="match status" value="1"/>
</dbReference>
<dbReference type="GO" id="GO:0009536">
    <property type="term" value="C:plastid"/>
    <property type="evidence" value="ECO:0007669"/>
    <property type="project" value="UniProtKB-SubCell"/>
</dbReference>
<dbReference type="SMART" id="SM00382">
    <property type="entry name" value="AAA"/>
    <property type="match status" value="5"/>
</dbReference>
<dbReference type="FunFam" id="3.40.50.300:FF:001384">
    <property type="entry name" value="Midasin"/>
    <property type="match status" value="1"/>
</dbReference>
<dbReference type="GO" id="GO:0016887">
    <property type="term" value="F:ATP hydrolysis activity"/>
    <property type="evidence" value="ECO:0007669"/>
    <property type="project" value="InterPro"/>
</dbReference>
<dbReference type="InterPro" id="IPR002035">
    <property type="entry name" value="VWF_A"/>
</dbReference>
<dbReference type="Pfam" id="PF17865">
    <property type="entry name" value="AAA_lid_5"/>
    <property type="match status" value="1"/>
</dbReference>
<keyword evidence="7 10" id="KW-0067">ATP-binding</keyword>
<feature type="compositionally biased region" description="Basic and acidic residues" evidence="11">
    <location>
        <begin position="4949"/>
        <end position="4970"/>
    </location>
</feature>
<feature type="compositionally biased region" description="Basic and acidic residues" evidence="11">
    <location>
        <begin position="4738"/>
        <end position="4753"/>
    </location>
</feature>
<dbReference type="InterPro" id="IPR025662">
    <property type="entry name" value="Sigma_54_int_dom_ATP-bd_1"/>
</dbReference>
<dbReference type="CDD" id="cd00009">
    <property type="entry name" value="AAA"/>
    <property type="match status" value="3"/>
</dbReference>
<dbReference type="Pfam" id="PF07728">
    <property type="entry name" value="AAA_5"/>
    <property type="match status" value="7"/>
</dbReference>
<dbReference type="FunFam" id="3.40.50.300:FF:001861">
    <property type="entry name" value="Midasin"/>
    <property type="match status" value="1"/>
</dbReference>
<dbReference type="InterPro" id="IPR003593">
    <property type="entry name" value="AAA+_ATPase"/>
</dbReference>
<evidence type="ECO:0000256" key="10">
    <source>
        <dbReference type="PIRNR" id="PIRNR010340"/>
    </source>
</evidence>
<dbReference type="GO" id="GO:0005654">
    <property type="term" value="C:nucleoplasm"/>
    <property type="evidence" value="ECO:0007669"/>
    <property type="project" value="UniProtKB-SubCell"/>
</dbReference>
<dbReference type="PANTHER" id="PTHR48103:SF2">
    <property type="entry name" value="MIDASIN"/>
    <property type="match status" value="1"/>
</dbReference>
<keyword evidence="14" id="KW-1185">Reference proteome</keyword>
<comment type="subcellular location">
    <subcellularLocation>
        <location evidence="2">Nucleus</location>
        <location evidence="2">Nucleolus</location>
    </subcellularLocation>
    <subcellularLocation>
        <location evidence="3">Nucleus</location>
        <location evidence="3">Nucleoplasm</location>
    </subcellularLocation>
    <subcellularLocation>
        <location evidence="1">Plastid</location>
    </subcellularLocation>
</comment>
<dbReference type="InterPro" id="IPR012099">
    <property type="entry name" value="Midasin"/>
</dbReference>
<dbReference type="SUPFAM" id="SSF52540">
    <property type="entry name" value="P-loop containing nucleoside triphosphate hydrolases"/>
    <property type="match status" value="6"/>
</dbReference>
<dbReference type="EMBL" id="CAMAPF010000006">
    <property type="protein sequence ID" value="CAH9055993.1"/>
    <property type="molecule type" value="Genomic_DNA"/>
</dbReference>
<dbReference type="GO" id="GO:0005730">
    <property type="term" value="C:nucleolus"/>
    <property type="evidence" value="ECO:0007669"/>
    <property type="project" value="UniProtKB-SubCell"/>
</dbReference>
<dbReference type="Pfam" id="PF17867">
    <property type="entry name" value="AAA_lid_7"/>
    <property type="match status" value="3"/>
</dbReference>
<feature type="compositionally biased region" description="Basic and acidic residues" evidence="11">
    <location>
        <begin position="4907"/>
        <end position="4917"/>
    </location>
</feature>
<evidence type="ECO:0000256" key="6">
    <source>
        <dbReference type="ARBA" id="ARBA00022741"/>
    </source>
</evidence>
<feature type="compositionally biased region" description="Gly residues" evidence="11">
    <location>
        <begin position="4972"/>
        <end position="4986"/>
    </location>
</feature>
<comment type="function">
    <text evidence="10">Nuclear chaperone required for maturation and nuclear export of pre-60S ribosome subunits.</text>
</comment>
<dbReference type="PANTHER" id="PTHR48103">
    <property type="entry name" value="MIDASIN-RELATED"/>
    <property type="match status" value="1"/>
</dbReference>
<sequence length="5500" mass="624001">MSLDGSFRLESQLERFVNRRPKLAKVQLFVYLLNKGTELTEGEVVNALGELVLHPNYTIPLVGCFLPIARKVIDRAVELLRLVPDLSSDKDDLMTDFDEERFIAEDEGYDPADVTHFVDVYVRNGKGLRLHELACLAFCRALDLVPHLKESIFSYFSFAPPPFQRIKKKESFGEDFAVGGTCLVDIVRVSYRYLLSASEFIMLWNWSCFIDLVKKYTDIPVNTNDELKKNFSDIRWCGKKILSVVLSLSSNASLNAEEDLLCLLRWQEFCQDVSIEKAGMYIETSKGKDKNLGVEFNGFDLVYSAPSTNFCSLISSSSAVHTFSQSKEIARGEGKPFTLTSAVKKSYEMVFLAVNQRWPVLLYGPAGAGKTALISRLAQDYGSQVLSIHMDEQIDGKTLVGSYVCAEHPGEFRWQHGSLTQAVSKGLWVVFEDVDKAPPDVQSILLPLLEGSSSFSTGHGEVINVNEGFRIFSTVTSSKLDIYAEGNFSVSAFWRRILVGTPSGDDLLKIVDAWYPKMNPLAGKLIDTFKLVNELSASQTGSISCSTLGRFSLRDLLKWCKRIAGQDFLSFQDGLSICARETIVKEASDIFAASFSSAEIRLAIMNGIANLWSVDDVEKLCLINKPMFQEISQGKNQCLTLYVGRVALECCQKNFCLDERPFVQIRNSLHILERIACSVKYNEPVLLVGETGTGKTTLVQSLATKLGKKLAVLNLSQQSDVADLLGGFKPIDARFVCFPLYKEFVNLFARTFSVKDNEGFLKRLSCFVEDRNWKKLLIGFQKGVETVEKEQSKSGAKRKRPLDRKVKKEWENFTIKLEKARAQINDSAGVIFSFVEGAFVTALKNGDWILLDEVNLAPPETLQRVIGVLEEENGSLCLAEKGDITYVERSSSFRIFACMNPATDAGKRDLSFSLRSRFSEYFVDDVVHDDDLTLFVNHFIKEDQSNKEMVSKIVQFYKAAKNEADERLQDGANQKPQYSLRSLRRALDYIQKAKTKFERQEALFDGFCMFFLILLDEPSAKLMNQLICSYLLGGKIPKQIPYERYLDERQAQNITAGGLLDSYVITKTVGKHLQNLARAIFIKRYPVLLQGPTSSGKTSLVQYLAALTGHEFVRINNHEHTDLQEYLGSYITDASGKLVFHEGALVRAVRNGHWVVLDELNLAPSDVLEALNRLLDDFRELYVPELRETLRVHDDFMLFATQNPPNIYGGRKILSRAFRNRFVEIHVDEIPDDELTTILEKKCKIPARYAKEMVDVMKELQLHRQSSKVFAGKHGFITPRDLFRWANRFKEFGISYEDLARDGYYLLAERLRDENERCIVRGILEKKFKVKLSEDFMYKQEGGSVGNFEVGKNPTVLENFGDIVLTKSMERLYFLVERCYKMREPVLLVGETGGGKTTICQFLSIILGSKLHILNCHQFTETSDFLGGFYPVRERSRIANDFKDICMKLIVSKSFVHFPGDSKISSDINQATTILDKVSRIIGSYRLGLVSHPDVTVEELDCLNNLNFRLVDLYHQWETIFRWKDGPLVEAMKNGDLFLVDEISLADDSVLERLNSVLEPERKLALAEKGGSDLEKITAHSDFCLLATMNPGGDFGKKELSPALRNRFTEIWVPPVSGLDELKLIALRRISNPQLGSFMDLMLKFWEWFNNLQTGRMLTVRDFISWASFINATGAILLPESAFLHGAFLILLDGLSLGTNISKNEACRLREECFLYLLELLKDMDSSFGSTSLAILENYGWADSAVEPDVCNDEMQCDSLFGIHPFYIERGDDHSGDAKFDFHAPTTRRNVLRVLRAMQLPKPVLLEGSPGVGKTSLVVALGKSSGHTVVRINLSEQTDIMDLLGSDLPVESEEGMHFAWSDGILLQALKNGSWVLLDELNLAPQSVLEGLNAILDHRAEVFIPELGLTFKCPPSFRVFACQNPSSQGGGRKSMPKSFLNRFTKVYVDELVEDDYLAICTSEYPKIPNSVLSNLVLFNKRLHEDTMLLHKFGHEGSPWEFNLRDVLRSCELIQGECGKAKSDCFLNTVYLQRMRTPSDRQEVMKLFHAVFQMKPSINPYPRVQLNSRCLTVGSVSLQRVHHQLSYHEVKVLPQLRNSLEAVADCVKQKWLCILVGPQSSGKTSLIRILSQLTGNLINELNLSSATDISELLGSFEQYNAIRKYRLAISQVQNYVHEYCSMELESLSEASKIRDDLSVLWFAFTSTINVVASTKYADSFPLLINIIDRLKSGLVSCSLPVRNTLSWSMRDLDVILTTINKCNDHLKRRCATKFEWVPGVLIKAIENGEWIVLKNANLCNPTVLDRINSLVELSGSITINECGTVDGKPVILHPHPRFRMFLTVNPAYGEVSRAMRNRGIEVYMMEPIWLLDRGCTEPVEVTEREDARRFLVLAGIPVGKLHDIMARTHIYAKNECARYNLQITLLELSRWAGLFQELLMQGNELSWSLQISWEHIYVSSLGEGVGRQIVDNARKSLLSGSELKKIHSSEDSLLCWPGGWPTPLKMRDFIFYSEESSVKQNCMYLEFLGSQYACNKLRSVSSLQQTLPASSSVQCYFFDIRSLHAFMCPADSDNLDKYYCYRNDFNPIVVEKMLLYAANWVFEQATESDYKLYLVYFSHLASLLRESGDFFRRFVDVLQKELEHPIWKLIFEFHTKITSQNSVAGNLNVMRLLSEEVTDPYGPQYVNNSDCEKLKTAISSVNLLRLSYHQWSCEAGYNHSQKLDLEPFFRSLQQLEDNVLQFFGKSPDLFLKPLSTEALWPLYNDLLEHHILFWNSYVSSAIESTGNVMLISWHSLMKVLAKLEDFFPEQVKSVKSEMWRMDKGPHWSAPLQKPLLWDHGGHPFQPSTAELFQKRCKLLKLCDLVWPRKRKAFELDGNNVPTEAALSSNPELRLLAMQGVCMSSYAMEKTDEGHLNVVNQLEDIYQTLFIRLNIEKNKLEGNSWSIQQEPQLSNSSTCCVFTPELLSAKSGILCWLETLPIADDIGFILETMLLQRLSQIDSTYGDEQLYELTALAGCIEYTLHFSMNFSPRPPTDFMGYQKILWTLDAHASVHAVSKKISSFILEMWFAWHTALWNPCHVVFENLSWDGFKNGVLPDRLFMSVKMTAIEKILQGAFAVRDYSMHSLKLRSSSRHLWHGSRDVSITKFLLSGAQSLFQQIINAHRMSFEADKYMRIKSFFRSTREKMITEKDVKDVISLLASSNHIHFTSLLSLLIEPLLRVLYLPCSSDILRNMGSAWLMVGALRYCLLISHAYLDPTLKYSVKHSQLTQKIASLELENQVRRQSTYLAGSFQLREDDKHTNVLEGLNNKLRNLKKKIVFRSDPGKFKNLKYHCDDFLKSVQRVFSWITSAKSEHVEDMSDQLRNWQRVFSWITFAKSEHVEDMYDQLQNWQETCTRFIERLSEEYADYVDIVQLIQMSIYEMKLGSSLILSNALARKLLDKQDMDSVLGTIYSFMRFPRVCAKKCASYKGDSTLYKLSWNDIELPTDVNTLDLHFLEDLVSTKDDSIADGMISASLYHNILVRLMHSAADAHFMDNSSFALLEKIFDDFARRWLHMKLHIRMKEEDNSDQLVRFRSRPLKIENILDSDISNLESAASYESFSDWKEMFCGDEISDNEKTEKECETPEDEWNSVEEPIINDMIHIHNQIFGSVDLVENPGNIHISDTDRLSSFIESYSLGVRMKKGLDGFFCSSLDAKVVPENLLRLCLEHKQIFVSPSQSGLAYNFYKDSNAPAMASMVAPLTSLKQKVLDLLNEWDNHPALQKIVDIIDMLLAIPLSAALAKALSGLHFLLNRVNMLFQTVAKFPLSDQMRCIFSLVSSWHKLEFESWPALLNEVQDQFEKNASKLWLPLYSVLQPKQCTDNIGYTSSVVESLEAFFQTSCVGDFRKRLQLLVAFHGHLSNCMLRDSSSSPEEIVKVLYNSFGYYVQFLPMVLDHMDSSKWNIEKELKELVKLCRWERVEDYADLESFGRTRRKLKKLVQKFTDLLQQPVMLIINQEVKGRGLSSQTIQDTIFSVDFYERSRNILNALCDQIEFIKNSPLYAAWWKEVEDVVQDLHVSSKTETCLAGISFKENIIEVRRILKDGLPPQCSQISCSGNWNQLWHTIDEICRTLIGCVEVWNDDKKKSSRRRVFSDLLKVLDVCGLSKHRSTFKEGQLESNASICWLLQPSFEVRDLLMTKTGLSSGVAENLILKQLQASSDENFNSKWKSANQYYFKSIKSMKLLQNISLNFHKDFTLEQVERSGSYIDHLLTIQQEQRAAVYAFARQLAHFKECRLPLVNIFMDSLFSSDGNTNLCLTQNHYKCFNCLWQQKHLFDGLYCLLHEERLFLQTVLDNHLSPCTSVRQSATDFLLFIGKHIPVIKQSKDLLDDLVLGIDRATTTTIGEAPLHPCGITEHLEKRLTQNFELIKSLENELHSFRSQIGDREAAVENILLEHFTDIFEKANFIAGQFGADCYSSENDVYSSYHSENINDAENNFGLFLMETCNYMMDTLHAMGSLGNDLPDKLNVGVWKELLQSNIVTLQLDVISDRLLKTICVARKILNYYGRQNQSLTLRTSDPPYPTVSESLCSTQAMMMIIRTHLKYLYCLSNAIMAIGEGLLHCSLDMHRMVSVMTHVLAEVFSSLFSNGYGTKEDQMNDSCQDEIPNASGTGMGEGTGCNDVSDQITDEDQLIEASKPNEQENNDSNDLSSAKDKGIEMEEDLTGPAYSLSTDSVDDKDGNEEEDGEIDSAMGPTGDHSDKVDEKPWDKKGDEDDDSIDEKYKSAQSVTDNGNDRELQAKDDTSSYDDENNEREGCDPGESDKQHDENGNAERPDDETEDMNIDEGNAYVDPAGLKLDEQDADQEDDGGDLDPSEQTEPMEEDHANPDVSDNSENDEEPTDSKDDILGETDDKHIDEKMSGGAQEEDIHHESDANEKQLVPNGDVIQPNASPFAAQTEQNGQSGLDLPESKDDNPDAEKLKNSSKEAERSNGGGLEHNLAPGGGSDAYDQDIMVADSSSGDKLLSGNRNETPIPQDNSSSVCRNQPNPCRNVGDALDGWKERVNVSTDIEDNLQSADDLEDNDAVEYRYTGEFDKGTAQAIGPATTDQIDRNVNGNDVEGDAGVNERKEHASEMDLSKLQLHSQAIVCSASKFNNDIEMPLEKLETDEQPEQSAEEDRGGHVGSSSSLNLISVMRNYLNEDINQFSNLSMTDDDDLGKGCKLEEESTGDMKDAALWRTYELRTTRLSQELAEQLRLIMEPTLASKLRGDYRTGKRINMKKVIPYIASHYRKDKIWLRRTKPNKRDYQVVIAVDDSQSMSESRCGRVAMEALVTVCRAMSQLEVGKLAVASFGKKGNIRLLHDFDQPFTGEAGVKMISSFTFKQENTIADEPMVDLVKYLSNMLDEAALNARLPTGDSPLQQLVLIIADGRFHEKDKLKRCVRDLMNKKRLVAFLLLDSPEESITDLQEATFQGGSVKFNKYLDSFPFPYYLVLKNVESLPRTLADLLRQWFELMQSSRD</sequence>
<feature type="region of interest" description="Disordered" evidence="11">
    <location>
        <begin position="4702"/>
        <end position="5030"/>
    </location>
</feature>
<evidence type="ECO:0000313" key="14">
    <source>
        <dbReference type="Proteomes" id="UP001152523"/>
    </source>
</evidence>
<feature type="compositionally biased region" description="Basic and acidic residues" evidence="11">
    <location>
        <begin position="4881"/>
        <end position="4900"/>
    </location>
</feature>
<evidence type="ECO:0000256" key="1">
    <source>
        <dbReference type="ARBA" id="ARBA00004474"/>
    </source>
</evidence>
<dbReference type="FunFam" id="3.40.50.410:FF:000114">
    <property type="entry name" value="Midasin"/>
    <property type="match status" value="1"/>
</dbReference>
<dbReference type="PIRSF" id="PIRSF010340">
    <property type="entry name" value="Midasin"/>
    <property type="match status" value="1"/>
</dbReference>
<evidence type="ECO:0000256" key="2">
    <source>
        <dbReference type="ARBA" id="ARBA00004604"/>
    </source>
</evidence>
<keyword evidence="9 10" id="KW-0539">Nucleus</keyword>
<feature type="compositionally biased region" description="Acidic residues" evidence="11">
    <location>
        <begin position="4715"/>
        <end position="4729"/>
    </location>
</feature>
<dbReference type="FunFam" id="3.40.50.300:FF:000142">
    <property type="entry name" value="Midasin"/>
    <property type="match status" value="1"/>
</dbReference>
<evidence type="ECO:0000256" key="3">
    <source>
        <dbReference type="ARBA" id="ARBA00004642"/>
    </source>
</evidence>
<gene>
    <name evidence="13" type="ORF">CEPIT_LOCUS887</name>
</gene>